<evidence type="ECO:0000259" key="7">
    <source>
        <dbReference type="Pfam" id="PF02601"/>
    </source>
</evidence>
<dbReference type="PATRIC" id="fig|1236703.3.peg.663"/>
<dbReference type="PANTHER" id="PTHR30008">
    <property type="entry name" value="EXODEOXYRIBONUCLEASE 7 LARGE SUBUNIT"/>
    <property type="match status" value="1"/>
</dbReference>
<evidence type="ECO:0000256" key="5">
    <source>
        <dbReference type="HAMAP-Rule" id="MF_00378"/>
    </source>
</evidence>
<name>S3DJN5_9GAMM</name>
<dbReference type="PANTHER" id="PTHR30008:SF0">
    <property type="entry name" value="EXODEOXYRIBONUCLEASE 7 LARGE SUBUNIT"/>
    <property type="match status" value="1"/>
</dbReference>
<dbReference type="Pfam" id="PF13742">
    <property type="entry name" value="tRNA_anti_2"/>
    <property type="match status" value="1"/>
</dbReference>
<proteinExistence type="inferred from homology"/>
<dbReference type="GO" id="GO:0008855">
    <property type="term" value="F:exodeoxyribonuclease VII activity"/>
    <property type="evidence" value="ECO:0007669"/>
    <property type="project" value="UniProtKB-UniRule"/>
</dbReference>
<gene>
    <name evidence="5 9" type="primary">xseA</name>
    <name evidence="9" type="ORF">O1U_0649</name>
</gene>
<dbReference type="AlphaFoldDB" id="S3DJN5"/>
<dbReference type="GO" id="GO:0009318">
    <property type="term" value="C:exodeoxyribonuclease VII complex"/>
    <property type="evidence" value="ECO:0007669"/>
    <property type="project" value="UniProtKB-UniRule"/>
</dbReference>
<dbReference type="EMBL" id="AMSD01000002">
    <property type="protein sequence ID" value="EPE37349.1"/>
    <property type="molecule type" value="Genomic_DNA"/>
</dbReference>
<dbReference type="InterPro" id="IPR025824">
    <property type="entry name" value="OB-fold_nuc-bd_dom"/>
</dbReference>
<organism evidence="9 10">
    <name type="scientific">Candidatus Photodesmus katoptron Akat1</name>
    <dbReference type="NCBI Taxonomy" id="1236703"/>
    <lineage>
        <taxon>Bacteria</taxon>
        <taxon>Pseudomonadati</taxon>
        <taxon>Pseudomonadota</taxon>
        <taxon>Gammaproteobacteria</taxon>
        <taxon>Vibrionales</taxon>
        <taxon>Vibrionaceae</taxon>
        <taxon>Candidatus Photodesmus</taxon>
    </lineage>
</organism>
<dbReference type="InterPro" id="IPR020579">
    <property type="entry name" value="Exonuc_VII_lsu_C"/>
</dbReference>
<comment type="similarity">
    <text evidence="5 6">Belongs to the XseA family.</text>
</comment>
<dbReference type="Proteomes" id="UP000053688">
    <property type="component" value="Unassembled WGS sequence"/>
</dbReference>
<accession>S3DJN5</accession>
<evidence type="ECO:0000313" key="10">
    <source>
        <dbReference type="Proteomes" id="UP000053688"/>
    </source>
</evidence>
<dbReference type="Pfam" id="PF02601">
    <property type="entry name" value="Exonuc_VII_L"/>
    <property type="match status" value="1"/>
</dbReference>
<dbReference type="GO" id="GO:0005737">
    <property type="term" value="C:cytoplasm"/>
    <property type="evidence" value="ECO:0007669"/>
    <property type="project" value="UniProtKB-SubCell"/>
</dbReference>
<keyword evidence="4 5" id="KW-0269">Exonuclease</keyword>
<evidence type="ECO:0000259" key="8">
    <source>
        <dbReference type="Pfam" id="PF13742"/>
    </source>
</evidence>
<evidence type="ECO:0000256" key="3">
    <source>
        <dbReference type="ARBA" id="ARBA00022801"/>
    </source>
</evidence>
<evidence type="ECO:0000256" key="2">
    <source>
        <dbReference type="ARBA" id="ARBA00022722"/>
    </source>
</evidence>
<protein>
    <recommendedName>
        <fullName evidence="5">Exodeoxyribonuclease 7 large subunit</fullName>
        <ecNumber evidence="5">3.1.11.6</ecNumber>
    </recommendedName>
    <alternativeName>
        <fullName evidence="5">Exodeoxyribonuclease VII large subunit</fullName>
        <shortName evidence="5">Exonuclease VII large subunit</shortName>
    </alternativeName>
</protein>
<keyword evidence="10" id="KW-1185">Reference proteome</keyword>
<dbReference type="GO" id="GO:0003676">
    <property type="term" value="F:nucleic acid binding"/>
    <property type="evidence" value="ECO:0007669"/>
    <property type="project" value="InterPro"/>
</dbReference>
<evidence type="ECO:0000313" key="9">
    <source>
        <dbReference type="EMBL" id="EPE37349.1"/>
    </source>
</evidence>
<comment type="subcellular location">
    <subcellularLocation>
        <location evidence="5 6">Cytoplasm</location>
    </subcellularLocation>
</comment>
<evidence type="ECO:0000256" key="6">
    <source>
        <dbReference type="RuleBase" id="RU004355"/>
    </source>
</evidence>
<dbReference type="eggNOG" id="COG1570">
    <property type="taxonomic scope" value="Bacteria"/>
</dbReference>
<comment type="subunit">
    <text evidence="5">Heterooligomer composed of large and small subunits.</text>
</comment>
<keyword evidence="2 5" id="KW-0540">Nuclease</keyword>
<dbReference type="CDD" id="cd04489">
    <property type="entry name" value="ExoVII_LU_OBF"/>
    <property type="match status" value="1"/>
</dbReference>
<dbReference type="RefSeq" id="WP_016503981.1">
    <property type="nucleotide sequence ID" value="NZ_AMSD01000002.1"/>
</dbReference>
<feature type="domain" description="OB-fold nucleic acid binding" evidence="8">
    <location>
        <begin position="10"/>
        <end position="103"/>
    </location>
</feature>
<comment type="caution">
    <text evidence="9">The sequence shown here is derived from an EMBL/GenBank/DDBJ whole genome shotgun (WGS) entry which is preliminary data.</text>
</comment>
<dbReference type="EC" id="3.1.11.6" evidence="5"/>
<comment type="catalytic activity">
    <reaction evidence="5 6">
        <text>Exonucleolytic cleavage in either 5'- to 3'- or 3'- to 5'-direction to yield nucleoside 5'-phosphates.</text>
        <dbReference type="EC" id="3.1.11.6"/>
    </reaction>
</comment>
<keyword evidence="1 5" id="KW-0963">Cytoplasm</keyword>
<evidence type="ECO:0000256" key="1">
    <source>
        <dbReference type="ARBA" id="ARBA00022490"/>
    </source>
</evidence>
<comment type="function">
    <text evidence="5">Bidirectionally degrades single-stranded DNA into large acid-insoluble oligonucleotides, which are then degraded further into small acid-soluble oligonucleotides.</text>
</comment>
<dbReference type="HAMAP" id="MF_00378">
    <property type="entry name" value="Exonuc_7_L"/>
    <property type="match status" value="1"/>
</dbReference>
<dbReference type="NCBIfam" id="TIGR00237">
    <property type="entry name" value="xseA"/>
    <property type="match status" value="1"/>
</dbReference>
<dbReference type="GO" id="GO:0006308">
    <property type="term" value="P:DNA catabolic process"/>
    <property type="evidence" value="ECO:0007669"/>
    <property type="project" value="UniProtKB-UniRule"/>
</dbReference>
<keyword evidence="3 5" id="KW-0378">Hydrolase</keyword>
<dbReference type="InterPro" id="IPR003753">
    <property type="entry name" value="Exonuc_VII_L"/>
</dbReference>
<reference evidence="9 10" key="1">
    <citation type="journal article" date="2014" name="Environ. Microbiol.">
        <title>Genomic signatures of obligate host dependence in the luminous bacterial symbiont of a vertebrate.</title>
        <authorList>
            <person name="Hendry T.A."/>
            <person name="de Wet J.R."/>
            <person name="Dunlap P.V."/>
        </authorList>
    </citation>
    <scope>NUCLEOTIDE SEQUENCE [LARGE SCALE GENOMIC DNA]</scope>
    <source>
        <strain evidence="9 10">Akat1</strain>
    </source>
</reference>
<sequence length="443" mass="50593">MLFSTNQNIFTVSRLNSEVKTLLENKIGFLCLVGEISNLSMPISGHWYFTLKDAHAQIKCAMFKNNNMRVNFKPKNGEAVIVKARLSVYEPRGDYQLIIQNMQIKGEGRLQQEFYELKIKLKNEGLFSSLCKKKIPKKLKNVGIITSKTGAALFDILKVLKRRDPNLSIIIYPTVVQGAHAVLKISEAILLANNRNECDVIIIARGGGSLEDLSSFNQERVARTIANSKIPIISAIGHETDVTITDLVSDIRASTPSVAAEMVSHDRKNQEKNLMNIYYKIVSTIQHHLFLQQKKITEYYHSLEKKHPNYQINKEYQRLDILESSLNYLIKNYISNCKQKNQRNKQELKLYSPKNLLEKLEKQLIYDEQKLIDITKKKLLNNQYQFSLILEALNAISPIATLKRGYSITQTKEGIILRSSCKIKTGDQLKTKLFDGEILSTVN</sequence>
<evidence type="ECO:0000256" key="4">
    <source>
        <dbReference type="ARBA" id="ARBA00022839"/>
    </source>
</evidence>
<dbReference type="STRING" id="28176.CF66_9010"/>
<feature type="domain" description="Exonuclease VII large subunit C-terminal" evidence="7">
    <location>
        <begin position="126"/>
        <end position="439"/>
    </location>
</feature>